<organism evidence="2">
    <name type="scientific">marine sediment metagenome</name>
    <dbReference type="NCBI Taxonomy" id="412755"/>
    <lineage>
        <taxon>unclassified sequences</taxon>
        <taxon>metagenomes</taxon>
        <taxon>ecological metagenomes</taxon>
    </lineage>
</organism>
<dbReference type="GO" id="GO:0016491">
    <property type="term" value="F:oxidoreductase activity"/>
    <property type="evidence" value="ECO:0007669"/>
    <property type="project" value="InterPro"/>
</dbReference>
<dbReference type="PANTHER" id="PTHR23026">
    <property type="entry name" value="NADPH NITROREDUCTASE"/>
    <property type="match status" value="1"/>
</dbReference>
<name>X1K3M6_9ZZZZ</name>
<dbReference type="AlphaFoldDB" id="X1K3M6"/>
<comment type="caution">
    <text evidence="2">The sequence shown here is derived from an EMBL/GenBank/DDBJ whole genome shotgun (WGS) entry which is preliminary data.</text>
</comment>
<dbReference type="InterPro" id="IPR050627">
    <property type="entry name" value="Nitroreductase/BluB"/>
</dbReference>
<dbReference type="Gene3D" id="3.40.109.10">
    <property type="entry name" value="NADH Oxidase"/>
    <property type="match status" value="1"/>
</dbReference>
<dbReference type="InterPro" id="IPR000415">
    <property type="entry name" value="Nitroreductase-like"/>
</dbReference>
<gene>
    <name evidence="2" type="ORF">S06H3_07921</name>
</gene>
<dbReference type="CDD" id="cd02150">
    <property type="entry name" value="nitroreductase"/>
    <property type="match status" value="1"/>
</dbReference>
<feature type="domain" description="Nitroreductase" evidence="1">
    <location>
        <begin position="4"/>
        <end position="53"/>
    </location>
</feature>
<dbReference type="InterPro" id="IPR029479">
    <property type="entry name" value="Nitroreductase"/>
</dbReference>
<dbReference type="PANTHER" id="PTHR23026:SF123">
    <property type="entry name" value="NAD(P)H NITROREDUCTASE RV3131-RELATED"/>
    <property type="match status" value="1"/>
</dbReference>
<dbReference type="Pfam" id="PF00881">
    <property type="entry name" value="Nitroreductase"/>
    <property type="match status" value="2"/>
</dbReference>
<protein>
    <recommendedName>
        <fullName evidence="1">Nitroreductase domain-containing protein</fullName>
    </recommendedName>
</protein>
<evidence type="ECO:0000313" key="2">
    <source>
        <dbReference type="EMBL" id="GAI01138.1"/>
    </source>
</evidence>
<reference evidence="2" key="1">
    <citation type="journal article" date="2014" name="Front. Microbiol.">
        <title>High frequency of phylogenetically diverse reductive dehalogenase-homologous genes in deep subseafloor sedimentary metagenomes.</title>
        <authorList>
            <person name="Kawai M."/>
            <person name="Futagami T."/>
            <person name="Toyoda A."/>
            <person name="Takaki Y."/>
            <person name="Nishi S."/>
            <person name="Hori S."/>
            <person name="Arai W."/>
            <person name="Tsubouchi T."/>
            <person name="Morono Y."/>
            <person name="Uchiyama I."/>
            <person name="Ito T."/>
            <person name="Fujiyama A."/>
            <person name="Inagaki F."/>
            <person name="Takami H."/>
        </authorList>
    </citation>
    <scope>NUCLEOTIDE SEQUENCE</scope>
    <source>
        <strain evidence="2">Expedition CK06-06</strain>
    </source>
</reference>
<accession>X1K3M6</accession>
<feature type="domain" description="Nitroreductase" evidence="1">
    <location>
        <begin position="66"/>
        <end position="147"/>
    </location>
</feature>
<dbReference type="SUPFAM" id="SSF55469">
    <property type="entry name" value="FMN-dependent nitroreductase-like"/>
    <property type="match status" value="1"/>
</dbReference>
<evidence type="ECO:0000259" key="1">
    <source>
        <dbReference type="Pfam" id="PF00881"/>
    </source>
</evidence>
<proteinExistence type="predicted"/>
<dbReference type="EMBL" id="BARV01003272">
    <property type="protein sequence ID" value="GAI01138.1"/>
    <property type="molecule type" value="Genomic_DNA"/>
</dbReference>
<sequence length="168" mass="18340">MKAILERRSIRKYTDEPVSDDDLSNLLKAAMAAPSAGNQQSWEFVVIRDRDILNTAVGIHPSGGYKMLGHAPLAIAVCGNPDKELYEGCWVQDCAAATENILIAAQSLGLGAVWLGVYPREDRVAKLKKLLGLPDRIIPLSIVSVGHPAEKKGPSNRFDEGNIHLDKW</sequence>